<reference evidence="1 2" key="1">
    <citation type="journal article" date="2021" name="Hortic Res">
        <title>Chromosome-scale assembly of the Dendrobium chrysotoxum genome enhances the understanding of orchid evolution.</title>
        <authorList>
            <person name="Zhang Y."/>
            <person name="Zhang G.Q."/>
            <person name="Zhang D."/>
            <person name="Liu X.D."/>
            <person name="Xu X.Y."/>
            <person name="Sun W.H."/>
            <person name="Yu X."/>
            <person name="Zhu X."/>
            <person name="Wang Z.W."/>
            <person name="Zhao X."/>
            <person name="Zhong W.Y."/>
            <person name="Chen H."/>
            <person name="Yin W.L."/>
            <person name="Huang T."/>
            <person name="Niu S.C."/>
            <person name="Liu Z.J."/>
        </authorList>
    </citation>
    <scope>NUCLEOTIDE SEQUENCE [LARGE SCALE GENOMIC DNA]</scope>
    <source>
        <strain evidence="1">Lindl</strain>
    </source>
</reference>
<dbReference type="AlphaFoldDB" id="A0AAV7GCT0"/>
<accession>A0AAV7GCT0</accession>
<sequence length="94" mass="10347">METGDITPTISCPRESRILPSIAVGVRRRRIVGSGSERDRWLTGRKRNHFFRVVSTAQLPPEKKKFGSGSRAEGYGNVGSLLGLKDLSMDCSLV</sequence>
<keyword evidence="2" id="KW-1185">Reference proteome</keyword>
<evidence type="ECO:0000313" key="2">
    <source>
        <dbReference type="Proteomes" id="UP000775213"/>
    </source>
</evidence>
<gene>
    <name evidence="1" type="ORF">IEQ34_016185</name>
</gene>
<comment type="caution">
    <text evidence="1">The sequence shown here is derived from an EMBL/GenBank/DDBJ whole genome shotgun (WGS) entry which is preliminary data.</text>
</comment>
<evidence type="ECO:0000313" key="1">
    <source>
        <dbReference type="EMBL" id="KAH0454261.1"/>
    </source>
</evidence>
<proteinExistence type="predicted"/>
<dbReference type="EMBL" id="JAGFBR010000015">
    <property type="protein sequence ID" value="KAH0454261.1"/>
    <property type="molecule type" value="Genomic_DNA"/>
</dbReference>
<name>A0AAV7GCT0_DENCH</name>
<dbReference type="Proteomes" id="UP000775213">
    <property type="component" value="Unassembled WGS sequence"/>
</dbReference>
<protein>
    <submittedName>
        <fullName evidence="1">Uncharacterized protein</fullName>
    </submittedName>
</protein>
<organism evidence="1 2">
    <name type="scientific">Dendrobium chrysotoxum</name>
    <name type="common">Orchid</name>
    <dbReference type="NCBI Taxonomy" id="161865"/>
    <lineage>
        <taxon>Eukaryota</taxon>
        <taxon>Viridiplantae</taxon>
        <taxon>Streptophyta</taxon>
        <taxon>Embryophyta</taxon>
        <taxon>Tracheophyta</taxon>
        <taxon>Spermatophyta</taxon>
        <taxon>Magnoliopsida</taxon>
        <taxon>Liliopsida</taxon>
        <taxon>Asparagales</taxon>
        <taxon>Orchidaceae</taxon>
        <taxon>Epidendroideae</taxon>
        <taxon>Malaxideae</taxon>
        <taxon>Dendrobiinae</taxon>
        <taxon>Dendrobium</taxon>
    </lineage>
</organism>